<keyword evidence="3" id="KW-1185">Reference proteome</keyword>
<accession>F8NAN9</accession>
<name>F8NAN9_9BACT</name>
<dbReference type="RefSeq" id="WP_007572628.1">
    <property type="nucleotide sequence ID" value="NZ_BPTS01000001.1"/>
</dbReference>
<protein>
    <submittedName>
        <fullName evidence="2">Uncharacterized protein</fullName>
    </submittedName>
</protein>
<gene>
    <name evidence="2" type="ORF">Premu_0357</name>
</gene>
<proteinExistence type="predicted"/>
<reference evidence="3" key="1">
    <citation type="journal article" date="2011" name="Stand. Genomic Sci.">
        <title>Non-contiguous finished genome sequence of the opportunistic oral pathogen Prevotella multisaccharivorax type strain (PPPA20).</title>
        <authorList>
            <person name="Pati A."/>
            <person name="Gronow S."/>
            <person name="Lu M."/>
            <person name="Lapidus A."/>
            <person name="Nolan M."/>
            <person name="Lucas S."/>
            <person name="Hammon N."/>
            <person name="Deshpande S."/>
            <person name="Cheng J.F."/>
            <person name="Tapia R."/>
            <person name="Han C."/>
            <person name="Goodwin L."/>
            <person name="Pitluck S."/>
            <person name="Liolios K."/>
            <person name="Pagani I."/>
            <person name="Mavromatis K."/>
            <person name="Mikhailova N."/>
            <person name="Huntemann M."/>
            <person name="Chen A."/>
            <person name="Palaniappan K."/>
            <person name="Land M."/>
            <person name="Hauser L."/>
            <person name="Detter J.C."/>
            <person name="Brambilla E.M."/>
            <person name="Rohde M."/>
            <person name="Goker M."/>
            <person name="Woyke T."/>
            <person name="Bristow J."/>
            <person name="Eisen J.A."/>
            <person name="Markowitz V."/>
            <person name="Hugenholtz P."/>
            <person name="Kyrpides N.C."/>
            <person name="Klenk H.P."/>
            <person name="Ivanova N."/>
        </authorList>
    </citation>
    <scope>NUCLEOTIDE SEQUENCE [LARGE SCALE GENOMIC DNA]</scope>
    <source>
        <strain evidence="3">DSM 17128</strain>
    </source>
</reference>
<dbReference type="EMBL" id="GL945017">
    <property type="protein sequence ID" value="EGN55839.1"/>
    <property type="molecule type" value="Genomic_DNA"/>
</dbReference>
<evidence type="ECO:0000313" key="2">
    <source>
        <dbReference type="EMBL" id="EGN55839.1"/>
    </source>
</evidence>
<dbReference type="OrthoDB" id="1090801at2"/>
<sequence>MSHTRTERTAQATSSTDEKNRTVTINLTAPTSWRELSQEQLRIVFDLMAIENEPTAVKTYMMIYFCGLHVIRHTRFGWKFWTMVDGKKRAIYIKTSEMQSFIHQFDFIDQLEDMDCRLDAVCGLHAADALLQDGVSFEEYLYAEKYYQNFIADKNMEWLDNVAMWLYHDRNGRAAGHGDAVDDDGRKVDEVVLTPGERIGTMLWYAHIKRVMADAFPHFLKKSTVEDGEPEHVNFIELYNVQLRALTGGDPTKEKEVLSLNCWRALTELDAKAREAEELEKIRNKQ</sequence>
<dbReference type="HOGENOM" id="CLU_1114128_0_0_10"/>
<dbReference type="AlphaFoldDB" id="F8NAN9"/>
<dbReference type="Proteomes" id="UP000002772">
    <property type="component" value="Unassembled WGS sequence"/>
</dbReference>
<organism evidence="2 3">
    <name type="scientific">Hallella multisaccharivorax DSM 17128</name>
    <dbReference type="NCBI Taxonomy" id="688246"/>
    <lineage>
        <taxon>Bacteria</taxon>
        <taxon>Pseudomonadati</taxon>
        <taxon>Bacteroidota</taxon>
        <taxon>Bacteroidia</taxon>
        <taxon>Bacteroidales</taxon>
        <taxon>Prevotellaceae</taxon>
        <taxon>Hallella</taxon>
    </lineage>
</organism>
<evidence type="ECO:0000256" key="1">
    <source>
        <dbReference type="SAM" id="MobiDB-lite"/>
    </source>
</evidence>
<evidence type="ECO:0000313" key="3">
    <source>
        <dbReference type="Proteomes" id="UP000002772"/>
    </source>
</evidence>
<dbReference type="STRING" id="688246.Premu_0357"/>
<feature type="region of interest" description="Disordered" evidence="1">
    <location>
        <begin position="1"/>
        <end position="21"/>
    </location>
</feature>